<dbReference type="SMART" id="SM00931">
    <property type="entry name" value="NOSIC"/>
    <property type="match status" value="1"/>
</dbReference>
<dbReference type="InterPro" id="IPR029012">
    <property type="entry name" value="Helix_hairpin_bin_sf"/>
</dbReference>
<dbReference type="Gene3D" id="1.10.246.90">
    <property type="entry name" value="Nop domain"/>
    <property type="match status" value="1"/>
</dbReference>
<evidence type="ECO:0000313" key="5">
    <source>
        <dbReference type="Proteomes" id="UP000244066"/>
    </source>
</evidence>
<dbReference type="PROSITE" id="PS51358">
    <property type="entry name" value="NOP"/>
    <property type="match status" value="1"/>
</dbReference>
<sequence length="396" mass="44389">MTTARVLISPLGIVALDGDRIVGFRSYGDDLNEAARVYSDARNGVLPPDTVEFVKELLQKGYSSLAVEDPKALESFSRLAEGMPVTVERAEPEPIDLESLFVKSGIVGSREEYKQKVKVVCDAVLTISLKLAIGRRDMLIIPAVHAHENVEKQVNSTYMGCREWYGIHFPELNDLVDDPEDYLKIVAKIGSRDRMSEETLSRVIPGHKRLKEILLAKERSVGASLLEQDEEHIRRFAEEGLRLIQLRKDLEDYIRSLMSLEAPNLTAIAGPILGSKLLALAGGLEKLARMPASTIQVLGAEKALFRFLKTGRGAPKHGLIFQHPYVHTSPKWQRGKIARVLAAKISIAARIDYFSREDRSAELRKALEDRVREIKTKYAEPPKRERVKKAKAHRKG</sequence>
<dbReference type="GO" id="GO:0031428">
    <property type="term" value="C:box C/D methylation guide snoRNP complex"/>
    <property type="evidence" value="ECO:0007669"/>
    <property type="project" value="InterPro"/>
</dbReference>
<comment type="similarity">
    <text evidence="1">Belongs to the NOP5/NOP56 family.</text>
</comment>
<dbReference type="Gene3D" id="1.10.287.660">
    <property type="entry name" value="Helix hairpin bin"/>
    <property type="match status" value="1"/>
</dbReference>
<accession>A0A2R7Y1Q6</accession>
<dbReference type="PANTHER" id="PTHR10894">
    <property type="entry name" value="NUCLEOLAR PROTEIN 5 NUCLEOLAR PROTEIN NOP5 NOP58"/>
    <property type="match status" value="1"/>
</dbReference>
<gene>
    <name evidence="4" type="ORF">B9J98_06380</name>
</gene>
<dbReference type="InterPro" id="IPR045056">
    <property type="entry name" value="Nop56/Nop58"/>
</dbReference>
<dbReference type="Proteomes" id="UP000244066">
    <property type="component" value="Unassembled WGS sequence"/>
</dbReference>
<organism evidence="4 5">
    <name type="scientific">Candidatus Terraquivivens tikiterensis</name>
    <dbReference type="NCBI Taxonomy" id="1980982"/>
    <lineage>
        <taxon>Archaea</taxon>
        <taxon>Nitrososphaerota</taxon>
        <taxon>Candidatus Wolframiiraptoraceae</taxon>
        <taxon>Candidatus Terraquivivens</taxon>
    </lineage>
</organism>
<dbReference type="GO" id="GO:0030515">
    <property type="term" value="F:snoRNA binding"/>
    <property type="evidence" value="ECO:0007669"/>
    <property type="project" value="InterPro"/>
</dbReference>
<feature type="region of interest" description="Disordered" evidence="2">
    <location>
        <begin position="377"/>
        <end position="396"/>
    </location>
</feature>
<dbReference type="Gene3D" id="3.30.420.220">
    <property type="match status" value="1"/>
</dbReference>
<dbReference type="InterPro" id="IPR042239">
    <property type="entry name" value="Nop_C"/>
</dbReference>
<dbReference type="AlphaFoldDB" id="A0A2R7Y1Q6"/>
<evidence type="ECO:0000259" key="3">
    <source>
        <dbReference type="PROSITE" id="PS51358"/>
    </source>
</evidence>
<dbReference type="FunFam" id="1.10.246.90:FF:000007">
    <property type="entry name" value="Pre mRNA splicing protein"/>
    <property type="match status" value="1"/>
</dbReference>
<comment type="caution">
    <text evidence="4">The sequence shown here is derived from an EMBL/GenBank/DDBJ whole genome shotgun (WGS) entry which is preliminary data.</text>
</comment>
<name>A0A2R7Y1Q6_9ARCH</name>
<dbReference type="Gene3D" id="1.10.150.460">
    <property type="match status" value="1"/>
</dbReference>
<feature type="compositionally biased region" description="Basic residues" evidence="2">
    <location>
        <begin position="385"/>
        <end position="396"/>
    </location>
</feature>
<dbReference type="InterPro" id="IPR002687">
    <property type="entry name" value="Nop_dom"/>
</dbReference>
<feature type="domain" description="Nop" evidence="3">
    <location>
        <begin position="261"/>
        <end position="376"/>
    </location>
</feature>
<dbReference type="InterPro" id="IPR036070">
    <property type="entry name" value="Nop_dom_sf"/>
</dbReference>
<reference evidence="4 5" key="1">
    <citation type="submission" date="2017-04" db="EMBL/GenBank/DDBJ databases">
        <title>Draft Aigarchaeota genome from a New Zealand hot spring.</title>
        <authorList>
            <person name="Reysenbach A.-L."/>
            <person name="Donaho J.A."/>
            <person name="Gerhart J."/>
            <person name="Kelley J.F."/>
            <person name="Kouba K."/>
            <person name="Podar M."/>
            <person name="Stott M."/>
        </authorList>
    </citation>
    <scope>NUCLEOTIDE SEQUENCE [LARGE SCALE GENOMIC DNA]</scope>
    <source>
        <strain evidence="4">NZ13_MG1</strain>
    </source>
</reference>
<dbReference type="EMBL" id="NDWU01000017">
    <property type="protein sequence ID" value="PUA31471.1"/>
    <property type="molecule type" value="Genomic_DNA"/>
</dbReference>
<evidence type="ECO:0000256" key="2">
    <source>
        <dbReference type="SAM" id="MobiDB-lite"/>
    </source>
</evidence>
<dbReference type="InterPro" id="IPR012976">
    <property type="entry name" value="NOSIC"/>
</dbReference>
<protein>
    <recommendedName>
        <fullName evidence="3">Nop domain-containing protein</fullName>
    </recommendedName>
</protein>
<dbReference type="PANTHER" id="PTHR10894:SF0">
    <property type="entry name" value="NUCLEOLAR PROTEIN 56"/>
    <property type="match status" value="1"/>
</dbReference>
<dbReference type="SUPFAM" id="SSF89124">
    <property type="entry name" value="Nop domain"/>
    <property type="match status" value="1"/>
</dbReference>
<proteinExistence type="inferred from homology"/>
<evidence type="ECO:0000256" key="1">
    <source>
        <dbReference type="ARBA" id="ARBA00009211"/>
    </source>
</evidence>
<dbReference type="Pfam" id="PF01798">
    <property type="entry name" value="Nop"/>
    <property type="match status" value="1"/>
</dbReference>
<evidence type="ECO:0000313" key="4">
    <source>
        <dbReference type="EMBL" id="PUA31471.1"/>
    </source>
</evidence>
<dbReference type="InterPro" id="IPR047099">
    <property type="entry name" value="Nop5_N_sf"/>
</dbReference>